<gene>
    <name evidence="2" type="ORF">DNG_01749</name>
</gene>
<organism evidence="2 3">
    <name type="scientific">Cephalotrichum gorgonifer</name>
    <dbReference type="NCBI Taxonomy" id="2041049"/>
    <lineage>
        <taxon>Eukaryota</taxon>
        <taxon>Fungi</taxon>
        <taxon>Dikarya</taxon>
        <taxon>Ascomycota</taxon>
        <taxon>Pezizomycotina</taxon>
        <taxon>Sordariomycetes</taxon>
        <taxon>Hypocreomycetidae</taxon>
        <taxon>Microascales</taxon>
        <taxon>Microascaceae</taxon>
        <taxon>Cephalotrichum</taxon>
    </lineage>
</organism>
<evidence type="ECO:0000313" key="2">
    <source>
        <dbReference type="EMBL" id="SPN98705.1"/>
    </source>
</evidence>
<feature type="compositionally biased region" description="Basic and acidic residues" evidence="1">
    <location>
        <begin position="173"/>
        <end position="186"/>
    </location>
</feature>
<proteinExistence type="predicted"/>
<feature type="region of interest" description="Disordered" evidence="1">
    <location>
        <begin position="118"/>
        <end position="186"/>
    </location>
</feature>
<accession>A0AAE8SSJ2</accession>
<dbReference type="AlphaFoldDB" id="A0AAE8SSJ2"/>
<dbReference type="EMBL" id="ONZQ02000002">
    <property type="protein sequence ID" value="SPN98705.1"/>
    <property type="molecule type" value="Genomic_DNA"/>
</dbReference>
<feature type="compositionally biased region" description="Acidic residues" evidence="1">
    <location>
        <begin position="127"/>
        <end position="147"/>
    </location>
</feature>
<keyword evidence="3" id="KW-1185">Reference proteome</keyword>
<comment type="caution">
    <text evidence="2">The sequence shown here is derived from an EMBL/GenBank/DDBJ whole genome shotgun (WGS) entry which is preliminary data.</text>
</comment>
<reference evidence="2" key="1">
    <citation type="submission" date="2018-03" db="EMBL/GenBank/DDBJ databases">
        <authorList>
            <person name="Guldener U."/>
        </authorList>
    </citation>
    <scope>NUCLEOTIDE SEQUENCE</scope>
</reference>
<evidence type="ECO:0000256" key="1">
    <source>
        <dbReference type="SAM" id="MobiDB-lite"/>
    </source>
</evidence>
<sequence>MSLIARAIHEKTISGHKERLDGMRQLLLSRMPVEEQRRFASMYPLPYQNAQELTELAPPPQPEDAIEGLRNSQSPLWGSWGSEDNSWPDVESALDDWRGFNMEAANNFGLDTMGDVGSGSVNSAESEAMDEVDSEFEPYFDGDPMDLDDSHNDRGNGKPGGPSGSVEMMNGEHSFDDNHSTRHDCGSHIDTMDFDLDHEPISSASSSHDSTEDVAVFSDGEAEDYCRPSTSTANSTPPPLSFDKPTTFFSHGLPSTTAETLLAFERAYNKVYHVRRCLWRRREAIENRIARRFIAAGSMKLYGGPKRLVGSPLRNEIRPEDVEDQAWPRQPSWGALQRQVWV</sequence>
<dbReference type="Proteomes" id="UP001187682">
    <property type="component" value="Unassembled WGS sequence"/>
</dbReference>
<name>A0AAE8SSJ2_9PEZI</name>
<evidence type="ECO:0000313" key="3">
    <source>
        <dbReference type="Proteomes" id="UP001187682"/>
    </source>
</evidence>
<protein>
    <submittedName>
        <fullName evidence="2">Uncharacterized protein</fullName>
    </submittedName>
</protein>